<dbReference type="Pfam" id="PF11578">
    <property type="entry name" value="DUF3237"/>
    <property type="match status" value="1"/>
</dbReference>
<organism evidence="1 2">
    <name type="scientific">Plectosphaerella plurivora</name>
    <dbReference type="NCBI Taxonomy" id="936078"/>
    <lineage>
        <taxon>Eukaryota</taxon>
        <taxon>Fungi</taxon>
        <taxon>Dikarya</taxon>
        <taxon>Ascomycota</taxon>
        <taxon>Pezizomycotina</taxon>
        <taxon>Sordariomycetes</taxon>
        <taxon>Hypocreomycetidae</taxon>
        <taxon>Glomerellales</taxon>
        <taxon>Plectosphaerellaceae</taxon>
        <taxon>Plectosphaerella</taxon>
    </lineage>
</organism>
<evidence type="ECO:0000313" key="2">
    <source>
        <dbReference type="Proteomes" id="UP000770015"/>
    </source>
</evidence>
<proteinExistence type="predicted"/>
<gene>
    <name evidence="1" type="ORF">F5X68DRAFT_226785</name>
</gene>
<sequence length="169" mass="17733">MADSITPTLEPAFRTRLNPAPGFEVGKLFTGQSLTVVPITSGNISSVPGFGIPLDAEVVFGSDSVTLDPSGKHVRIHVEAVVKNKKDGALATYSYVGIVKVDPAYVLLVTGDPNAKTTEFGSALSHVTFTTGAESLKDLETSLFVGSARFVVQEGGGFYVDTRVSRVVG</sequence>
<keyword evidence="2" id="KW-1185">Reference proteome</keyword>
<evidence type="ECO:0000313" key="1">
    <source>
        <dbReference type="EMBL" id="KAH6697410.1"/>
    </source>
</evidence>
<accession>A0A9P8VKU5</accession>
<dbReference type="Proteomes" id="UP000770015">
    <property type="component" value="Unassembled WGS sequence"/>
</dbReference>
<name>A0A9P8VKU5_9PEZI</name>
<dbReference type="Gene3D" id="2.40.160.20">
    <property type="match status" value="1"/>
</dbReference>
<dbReference type="OrthoDB" id="2544694at2759"/>
<dbReference type="EMBL" id="JAGSXJ010000001">
    <property type="protein sequence ID" value="KAH6697410.1"/>
    <property type="molecule type" value="Genomic_DNA"/>
</dbReference>
<protein>
    <submittedName>
        <fullName evidence="1">Uncharacterized protein</fullName>
    </submittedName>
</protein>
<reference evidence="1" key="1">
    <citation type="journal article" date="2021" name="Nat. Commun.">
        <title>Genetic determinants of endophytism in the Arabidopsis root mycobiome.</title>
        <authorList>
            <person name="Mesny F."/>
            <person name="Miyauchi S."/>
            <person name="Thiergart T."/>
            <person name="Pickel B."/>
            <person name="Atanasova L."/>
            <person name="Karlsson M."/>
            <person name="Huettel B."/>
            <person name="Barry K.W."/>
            <person name="Haridas S."/>
            <person name="Chen C."/>
            <person name="Bauer D."/>
            <person name="Andreopoulos W."/>
            <person name="Pangilinan J."/>
            <person name="LaButti K."/>
            <person name="Riley R."/>
            <person name="Lipzen A."/>
            <person name="Clum A."/>
            <person name="Drula E."/>
            <person name="Henrissat B."/>
            <person name="Kohler A."/>
            <person name="Grigoriev I.V."/>
            <person name="Martin F.M."/>
            <person name="Hacquard S."/>
        </authorList>
    </citation>
    <scope>NUCLEOTIDE SEQUENCE</scope>
    <source>
        <strain evidence="1">MPI-SDFR-AT-0117</strain>
    </source>
</reference>
<comment type="caution">
    <text evidence="1">The sequence shown here is derived from an EMBL/GenBank/DDBJ whole genome shotgun (WGS) entry which is preliminary data.</text>
</comment>
<dbReference type="AlphaFoldDB" id="A0A9P8VKU5"/>